<accession>A0A395MRW7</accession>
<feature type="signal peptide" evidence="1">
    <location>
        <begin position="1"/>
        <end position="20"/>
    </location>
</feature>
<keyword evidence="1" id="KW-0732">Signal</keyword>
<comment type="caution">
    <text evidence="2">The sequence shown here is derived from an EMBL/GenBank/DDBJ whole genome shotgun (WGS) entry which is preliminary data.</text>
</comment>
<sequence>MTRWLASAAIAALSLTSVSAKIHWDPVGNTCDPLAGKVGAPTLDDAVNKVWQEIEGMASNALQSMNDIDSGALTKDSDAWEYLRVVGTYDTFFDVQHPDGFPRWNSVKDILALMSKASSRQNVYIMCDDAYMYATDPNTGDVHWQLPSDQSRILNQGPDQLQCSANKQGKDLIGYRSGWDGSDANHMSYVVLCANYQLHNVYLDEFTIQSGKSLDDFKSLTTTLFHEFLHVWVPAMRADMSGGTASGGERYGVQGTKEVRSLYANENPDSVTLFALALFSKNFYWMTTTAETKQEVWNRFQSEANGQGIINAMKLTQP</sequence>
<proteinExistence type="predicted"/>
<evidence type="ECO:0000313" key="2">
    <source>
        <dbReference type="EMBL" id="RFN50701.1"/>
    </source>
</evidence>
<reference evidence="2" key="1">
    <citation type="journal article" date="2018" name="PLoS Pathog.">
        <title>Evolution of structural diversity of trichothecenes, a family of toxins produced by plant pathogenic and entomopathogenic fungi.</title>
        <authorList>
            <person name="Proctor R.H."/>
            <person name="McCormick S.P."/>
            <person name="Kim H.S."/>
            <person name="Cardoza R.E."/>
            <person name="Stanley A.M."/>
            <person name="Lindo L."/>
            <person name="Kelly A."/>
            <person name="Brown D.W."/>
            <person name="Lee T."/>
            <person name="Vaughan M.M."/>
            <person name="Alexander N.J."/>
            <person name="Busman M."/>
            <person name="Gutierrez S."/>
        </authorList>
    </citation>
    <scope>NUCLEOTIDE SEQUENCE [LARGE SCALE GENOMIC DNA]</scope>
    <source>
        <strain evidence="2">NRRL 13405</strain>
    </source>
</reference>
<evidence type="ECO:0000313" key="3">
    <source>
        <dbReference type="Proteomes" id="UP000265631"/>
    </source>
</evidence>
<dbReference type="EMBL" id="PXXK01000128">
    <property type="protein sequence ID" value="RFN50701.1"/>
    <property type="molecule type" value="Genomic_DNA"/>
</dbReference>
<evidence type="ECO:0000256" key="1">
    <source>
        <dbReference type="SAM" id="SignalP"/>
    </source>
</evidence>
<dbReference type="Proteomes" id="UP000265631">
    <property type="component" value="Unassembled WGS sequence"/>
</dbReference>
<keyword evidence="3" id="KW-1185">Reference proteome</keyword>
<name>A0A395MRW7_9HYPO</name>
<gene>
    <name evidence="2" type="ORF">FIE12Z_4939</name>
</gene>
<dbReference type="Gene3D" id="3.40.390.10">
    <property type="entry name" value="Collagenase (Catalytic Domain)"/>
    <property type="match status" value="1"/>
</dbReference>
<dbReference type="InterPro" id="IPR024079">
    <property type="entry name" value="MetalloPept_cat_dom_sf"/>
</dbReference>
<organism evidence="2 3">
    <name type="scientific">Fusarium flagelliforme</name>
    <dbReference type="NCBI Taxonomy" id="2675880"/>
    <lineage>
        <taxon>Eukaryota</taxon>
        <taxon>Fungi</taxon>
        <taxon>Dikarya</taxon>
        <taxon>Ascomycota</taxon>
        <taxon>Pezizomycotina</taxon>
        <taxon>Sordariomycetes</taxon>
        <taxon>Hypocreomycetidae</taxon>
        <taxon>Hypocreales</taxon>
        <taxon>Nectriaceae</taxon>
        <taxon>Fusarium</taxon>
        <taxon>Fusarium incarnatum-equiseti species complex</taxon>
    </lineage>
</organism>
<dbReference type="AlphaFoldDB" id="A0A395MRW7"/>
<feature type="chain" id="PRO_5017284898" evidence="1">
    <location>
        <begin position="21"/>
        <end position="318"/>
    </location>
</feature>
<dbReference type="GO" id="GO:0008237">
    <property type="term" value="F:metallopeptidase activity"/>
    <property type="evidence" value="ECO:0007669"/>
    <property type="project" value="InterPro"/>
</dbReference>
<protein>
    <submittedName>
        <fullName evidence="2">Uncharacterized protein</fullName>
    </submittedName>
</protein>